<dbReference type="EMBL" id="JAATJB010000009">
    <property type="protein sequence ID" value="NJB98580.1"/>
    <property type="molecule type" value="Genomic_DNA"/>
</dbReference>
<sequence length="47" mass="5442">MHLQRGKPADFMQDGLNEADHAAYVQAEDMLWVMLEDLLKPDDRPET</sequence>
<proteinExistence type="predicted"/>
<evidence type="ECO:0000313" key="2">
    <source>
        <dbReference type="Proteomes" id="UP000531251"/>
    </source>
</evidence>
<comment type="caution">
    <text evidence="1">The sequence shown here is derived from an EMBL/GenBank/DDBJ whole genome shotgun (WGS) entry which is preliminary data.</text>
</comment>
<keyword evidence="2" id="KW-1185">Reference proteome</keyword>
<reference evidence="1 2" key="1">
    <citation type="submission" date="2020-03" db="EMBL/GenBank/DDBJ databases">
        <title>Genomic Encyclopedia of Type Strains, Phase IV (KMG-IV): sequencing the most valuable type-strain genomes for metagenomic binning, comparative biology and taxonomic classification.</title>
        <authorList>
            <person name="Goeker M."/>
        </authorList>
    </citation>
    <scope>NUCLEOTIDE SEQUENCE [LARGE SCALE GENOMIC DNA]</scope>
    <source>
        <strain evidence="1 2">DSM 7225</strain>
    </source>
</reference>
<evidence type="ECO:0000313" key="1">
    <source>
        <dbReference type="EMBL" id="NJB98580.1"/>
    </source>
</evidence>
<gene>
    <name evidence="1" type="ORF">GGR89_002913</name>
</gene>
<dbReference type="RefSeq" id="WP_164521785.1">
    <property type="nucleotide sequence ID" value="NZ_BAAADY010000011.1"/>
</dbReference>
<name>A0A7X6BDS0_9SPHN</name>
<dbReference type="Proteomes" id="UP000531251">
    <property type="component" value="Unassembled WGS sequence"/>
</dbReference>
<dbReference type="AlphaFoldDB" id="A0A7X6BDS0"/>
<protein>
    <submittedName>
        <fullName evidence="1">Uncharacterized protein</fullName>
    </submittedName>
</protein>
<organism evidence="1 2">
    <name type="scientific">Sphingomonas trueperi</name>
    <dbReference type="NCBI Taxonomy" id="53317"/>
    <lineage>
        <taxon>Bacteria</taxon>
        <taxon>Pseudomonadati</taxon>
        <taxon>Pseudomonadota</taxon>
        <taxon>Alphaproteobacteria</taxon>
        <taxon>Sphingomonadales</taxon>
        <taxon>Sphingomonadaceae</taxon>
        <taxon>Sphingomonas</taxon>
    </lineage>
</organism>
<accession>A0A7X6BDS0</accession>